<sequence>MDYELLNETFPQLTDYRTDTKNKFIFQSEHGLLEVPKSQLTVHEYKVLSIFLKPLPEHFEHQHLWAHFFTDESIQPPEDIHLFQLLKIVFYEPFNKLNDLQLVLESIAGCRCHLLPVDECTFFILLVNVEQFTNFTPFIALIEDDFKTSFTIMTTPLEQKEKLRECYRLLQSIPKEICYFERKIVFELDEMILTKMLTSVLKYESEQFVSVVLKGSAYETLLLETVECYIQHTGNFSQTAKALYIHRNTLQKRLERFEELSGRNLKDSDDLLKISIALKLYKMHTYPNERVEEIPLGT</sequence>
<dbReference type="PANTHER" id="PTHR33744">
    <property type="entry name" value="CARBOHYDRATE DIACID REGULATOR"/>
    <property type="match status" value="1"/>
</dbReference>
<evidence type="ECO:0000313" key="3">
    <source>
        <dbReference type="Proteomes" id="UP000030408"/>
    </source>
</evidence>
<evidence type="ECO:0000259" key="1">
    <source>
        <dbReference type="Pfam" id="PF13556"/>
    </source>
</evidence>
<feature type="domain" description="PucR C-terminal helix-turn-helix" evidence="1">
    <location>
        <begin position="222"/>
        <end position="280"/>
    </location>
</feature>
<dbReference type="AlphaFoldDB" id="A0A0A3IHN9"/>
<name>A0A0A3IHN9_9BACL</name>
<dbReference type="Proteomes" id="UP000030408">
    <property type="component" value="Unassembled WGS sequence"/>
</dbReference>
<dbReference type="InterPro" id="IPR051448">
    <property type="entry name" value="CdaR-like_regulators"/>
</dbReference>
<proteinExistence type="predicted"/>
<accession>A0A0A3IHN9</accession>
<gene>
    <name evidence="2" type="ORF">CD33_14740</name>
</gene>
<dbReference type="STRING" id="1384057.CD33_14740"/>
<reference evidence="2 3" key="1">
    <citation type="submission" date="2014-02" db="EMBL/GenBank/DDBJ databases">
        <title>Draft genome sequence of Lysinibacillus sinduriensis JCM 15800.</title>
        <authorList>
            <person name="Zhang F."/>
            <person name="Wang G."/>
            <person name="Zhang L."/>
        </authorList>
    </citation>
    <scope>NUCLEOTIDE SEQUENCE [LARGE SCALE GENOMIC DNA]</scope>
    <source>
        <strain evidence="2 3">JCM 15800</strain>
    </source>
</reference>
<dbReference type="InterPro" id="IPR009057">
    <property type="entry name" value="Homeodomain-like_sf"/>
</dbReference>
<dbReference type="PANTHER" id="PTHR33744:SF15">
    <property type="entry name" value="CARBOHYDRATE DIACID REGULATOR"/>
    <property type="match status" value="1"/>
</dbReference>
<comment type="caution">
    <text evidence="2">The sequence shown here is derived from an EMBL/GenBank/DDBJ whole genome shotgun (WGS) entry which is preliminary data.</text>
</comment>
<dbReference type="InterPro" id="IPR042070">
    <property type="entry name" value="PucR_C-HTH_sf"/>
</dbReference>
<dbReference type="Gene3D" id="1.10.10.2840">
    <property type="entry name" value="PucR C-terminal helix-turn-helix domain"/>
    <property type="match status" value="1"/>
</dbReference>
<protein>
    <recommendedName>
        <fullName evidence="1">PucR C-terminal helix-turn-helix domain-containing protein</fullName>
    </recommendedName>
</protein>
<dbReference type="eggNOG" id="COG3835">
    <property type="taxonomic scope" value="Bacteria"/>
</dbReference>
<dbReference type="InterPro" id="IPR025736">
    <property type="entry name" value="PucR_C-HTH_dom"/>
</dbReference>
<dbReference type="SUPFAM" id="SSF46689">
    <property type="entry name" value="Homeodomain-like"/>
    <property type="match status" value="1"/>
</dbReference>
<dbReference type="RefSeq" id="WP_036201654.1">
    <property type="nucleotide sequence ID" value="NZ_AVCY01000002.1"/>
</dbReference>
<organism evidence="2 3">
    <name type="scientific">Ureibacillus sinduriensis BLB-1 = JCM 15800</name>
    <dbReference type="NCBI Taxonomy" id="1384057"/>
    <lineage>
        <taxon>Bacteria</taxon>
        <taxon>Bacillati</taxon>
        <taxon>Bacillota</taxon>
        <taxon>Bacilli</taxon>
        <taxon>Bacillales</taxon>
        <taxon>Caryophanaceae</taxon>
        <taxon>Ureibacillus</taxon>
    </lineage>
</organism>
<dbReference type="Pfam" id="PF13556">
    <property type="entry name" value="HTH_30"/>
    <property type="match status" value="1"/>
</dbReference>
<dbReference type="EMBL" id="JPVO01000054">
    <property type="protein sequence ID" value="KGR74362.1"/>
    <property type="molecule type" value="Genomic_DNA"/>
</dbReference>
<evidence type="ECO:0000313" key="2">
    <source>
        <dbReference type="EMBL" id="KGR74362.1"/>
    </source>
</evidence>
<dbReference type="OrthoDB" id="9792148at2"/>
<keyword evidence="3" id="KW-1185">Reference proteome</keyword>